<keyword evidence="3" id="KW-1185">Reference proteome</keyword>
<feature type="transmembrane region" description="Helical" evidence="1">
    <location>
        <begin position="6"/>
        <end position="33"/>
    </location>
</feature>
<dbReference type="Proteomes" id="UP000019276">
    <property type="component" value="Unassembled WGS sequence"/>
</dbReference>
<protein>
    <recommendedName>
        <fullName evidence="4">DNA gyrase subunit B</fullName>
    </recommendedName>
</protein>
<comment type="caution">
    <text evidence="2">The sequence shown here is derived from an EMBL/GenBank/DDBJ whole genome shotgun (WGS) entry which is preliminary data.</text>
</comment>
<evidence type="ECO:0000256" key="1">
    <source>
        <dbReference type="SAM" id="Phobius"/>
    </source>
</evidence>
<accession>W7QCK2</accession>
<evidence type="ECO:0000313" key="2">
    <source>
        <dbReference type="EMBL" id="EWH10619.1"/>
    </source>
</evidence>
<evidence type="ECO:0000313" key="3">
    <source>
        <dbReference type="Proteomes" id="UP000019276"/>
    </source>
</evidence>
<dbReference type="OrthoDB" id="8537043at2"/>
<keyword evidence="1" id="KW-1133">Transmembrane helix</keyword>
<gene>
    <name evidence="2" type="ORF">DS2_07298</name>
</gene>
<evidence type="ECO:0008006" key="4">
    <source>
        <dbReference type="Google" id="ProtNLM"/>
    </source>
</evidence>
<proteinExistence type="predicted"/>
<dbReference type="RefSeq" id="WP_051479708.1">
    <property type="nucleotide sequence ID" value="NZ_ARZY01000010.1"/>
</dbReference>
<name>W7QCK2_9ALTE</name>
<feature type="transmembrane region" description="Helical" evidence="1">
    <location>
        <begin position="143"/>
        <end position="165"/>
    </location>
</feature>
<dbReference type="EMBL" id="ARZY01000010">
    <property type="protein sequence ID" value="EWH10619.1"/>
    <property type="molecule type" value="Genomic_DNA"/>
</dbReference>
<feature type="transmembrane region" description="Helical" evidence="1">
    <location>
        <begin position="119"/>
        <end position="137"/>
    </location>
</feature>
<dbReference type="STRING" id="1328313.DS2_07298"/>
<reference evidence="2 3" key="1">
    <citation type="journal article" date="2014" name="Genome Announc.">
        <title>Draft Genome Sequence of the Agar-Degrading Bacterium Catenovulum sp. Strain DS-2, Isolated from Intestines of Haliotis diversicolor.</title>
        <authorList>
            <person name="Shan D."/>
            <person name="Li X."/>
            <person name="Gu Z."/>
            <person name="Wei G."/>
            <person name="Gao Z."/>
            <person name="Shao Z."/>
        </authorList>
    </citation>
    <scope>NUCLEOTIDE SEQUENCE [LARGE SCALE GENOMIC DNA]</scope>
    <source>
        <strain evidence="2 3">DS-2</strain>
    </source>
</reference>
<organism evidence="2 3">
    <name type="scientific">Catenovulum agarivorans DS-2</name>
    <dbReference type="NCBI Taxonomy" id="1328313"/>
    <lineage>
        <taxon>Bacteria</taxon>
        <taxon>Pseudomonadati</taxon>
        <taxon>Pseudomonadota</taxon>
        <taxon>Gammaproteobacteria</taxon>
        <taxon>Alteromonadales</taxon>
        <taxon>Alteromonadaceae</taxon>
        <taxon>Catenovulum</taxon>
    </lineage>
</organism>
<feature type="transmembrane region" description="Helical" evidence="1">
    <location>
        <begin position="45"/>
        <end position="63"/>
    </location>
</feature>
<dbReference type="eggNOG" id="COG4648">
    <property type="taxonomic scope" value="Bacteria"/>
</dbReference>
<feature type="transmembrane region" description="Helical" evidence="1">
    <location>
        <begin position="69"/>
        <end position="89"/>
    </location>
</feature>
<keyword evidence="1" id="KW-0812">Transmembrane</keyword>
<dbReference type="AlphaFoldDB" id="W7QCK2"/>
<sequence length="179" mass="20501">MLAYPFLVYFGIQSFSAQWICLLMLIIVTARYGLFARSSAQPPPALKLATVSAAILFVVGGLFDSEWALKFYPVVINLSLASVFIYSVYKPPTVVTLIAQLREKTSESMVKYTSKVTQVWSVFFLLNACVATWSIFYQQGKYWLIYNGFLSYLLCGLLFVIEWIVRQQYKKRHEPESES</sequence>
<keyword evidence="1" id="KW-0472">Membrane</keyword>